<name>A0ABV6B0V9_9DEIO</name>
<evidence type="ECO:0000313" key="3">
    <source>
        <dbReference type="Proteomes" id="UP001589733"/>
    </source>
</evidence>
<gene>
    <name evidence="2" type="ORF">ACFFLM_15575</name>
</gene>
<dbReference type="RefSeq" id="WP_380012368.1">
    <property type="nucleotide sequence ID" value="NZ_JBHLYR010000049.1"/>
</dbReference>
<feature type="domain" description="Tc1-like transposase DDE" evidence="1">
    <location>
        <begin position="3"/>
        <end position="40"/>
    </location>
</feature>
<dbReference type="Pfam" id="PF13358">
    <property type="entry name" value="DDE_3"/>
    <property type="match status" value="1"/>
</dbReference>
<dbReference type="InterPro" id="IPR036397">
    <property type="entry name" value="RNaseH_sf"/>
</dbReference>
<dbReference type="Proteomes" id="UP001589733">
    <property type="component" value="Unassembled WGS sequence"/>
</dbReference>
<reference evidence="2 3" key="1">
    <citation type="submission" date="2024-09" db="EMBL/GenBank/DDBJ databases">
        <authorList>
            <person name="Sun Q."/>
            <person name="Mori K."/>
        </authorList>
    </citation>
    <scope>NUCLEOTIDE SEQUENCE [LARGE SCALE GENOMIC DNA]</scope>
    <source>
        <strain evidence="2 3">JCM 13503</strain>
    </source>
</reference>
<dbReference type="EMBL" id="JBHLYR010000049">
    <property type="protein sequence ID" value="MFB9993388.1"/>
    <property type="molecule type" value="Genomic_DNA"/>
</dbReference>
<comment type="caution">
    <text evidence="2">The sequence shown here is derived from an EMBL/GenBank/DDBJ whole genome shotgun (WGS) entry which is preliminary data.</text>
</comment>
<dbReference type="Gene3D" id="3.30.420.10">
    <property type="entry name" value="Ribonuclease H-like superfamily/Ribonuclease H"/>
    <property type="match status" value="1"/>
</dbReference>
<evidence type="ECO:0000259" key="1">
    <source>
        <dbReference type="Pfam" id="PF13358"/>
    </source>
</evidence>
<keyword evidence="3" id="KW-1185">Reference proteome</keyword>
<accession>A0ABV6B0V9</accession>
<protein>
    <submittedName>
        <fullName evidence="2">Transposase</fullName>
    </submittedName>
</protein>
<sequence>MFLRYLPPYAPFLNLIEEVWRKLKGILMPRRCYNSVTELRAALVTGLKILGAKFI</sequence>
<dbReference type="InterPro" id="IPR038717">
    <property type="entry name" value="Tc1-like_DDE_dom"/>
</dbReference>
<evidence type="ECO:0000313" key="2">
    <source>
        <dbReference type="EMBL" id="MFB9993388.1"/>
    </source>
</evidence>
<organism evidence="2 3">
    <name type="scientific">Deinococcus oregonensis</name>
    <dbReference type="NCBI Taxonomy" id="1805970"/>
    <lineage>
        <taxon>Bacteria</taxon>
        <taxon>Thermotogati</taxon>
        <taxon>Deinococcota</taxon>
        <taxon>Deinococci</taxon>
        <taxon>Deinococcales</taxon>
        <taxon>Deinococcaceae</taxon>
        <taxon>Deinococcus</taxon>
    </lineage>
</organism>
<proteinExistence type="predicted"/>